<evidence type="ECO:0000256" key="1">
    <source>
        <dbReference type="SAM" id="SignalP"/>
    </source>
</evidence>
<evidence type="ECO:0000313" key="3">
    <source>
        <dbReference type="Proteomes" id="UP001250656"/>
    </source>
</evidence>
<feature type="signal peptide" evidence="1">
    <location>
        <begin position="1"/>
        <end position="21"/>
    </location>
</feature>
<sequence>MNNIIKIIILCALMVSSVISAQHKPDEEKIKSLKVAFLTEHLDLSSNEAQKFWPIYNEYDEKRDAMREKKYKQVYRKIKDAENLSEKEASELIEQYLDFEEREEELDKNFTEKISKVISAKKTLLLLRSEHEFKKQLLKRYRHKNDDR</sequence>
<reference evidence="2 3" key="1">
    <citation type="submission" date="2023-09" db="EMBL/GenBank/DDBJ databases">
        <title>Novel taxa isolated from Blanes Bay.</title>
        <authorList>
            <person name="Rey-Velasco X."/>
            <person name="Lucena T."/>
        </authorList>
    </citation>
    <scope>NUCLEOTIDE SEQUENCE [LARGE SCALE GENOMIC DNA]</scope>
    <source>
        <strain evidence="2 3">S334</strain>
    </source>
</reference>
<evidence type="ECO:0000313" key="2">
    <source>
        <dbReference type="EMBL" id="MDT7830253.1"/>
    </source>
</evidence>
<feature type="chain" id="PRO_5045292226" description="Sensor of ECF-type sigma factor" evidence="1">
    <location>
        <begin position="22"/>
        <end position="148"/>
    </location>
</feature>
<name>A0ABU3L9J5_9FLAO</name>
<evidence type="ECO:0008006" key="4">
    <source>
        <dbReference type="Google" id="ProtNLM"/>
    </source>
</evidence>
<proteinExistence type="predicted"/>
<dbReference type="Proteomes" id="UP001250656">
    <property type="component" value="Unassembled WGS sequence"/>
</dbReference>
<organism evidence="2 3">
    <name type="scientific">Pricia mediterranea</name>
    <dbReference type="NCBI Taxonomy" id="3076079"/>
    <lineage>
        <taxon>Bacteria</taxon>
        <taxon>Pseudomonadati</taxon>
        <taxon>Bacteroidota</taxon>
        <taxon>Flavobacteriia</taxon>
        <taxon>Flavobacteriales</taxon>
        <taxon>Flavobacteriaceae</taxon>
        <taxon>Pricia</taxon>
    </lineage>
</organism>
<dbReference type="RefSeq" id="WP_314016502.1">
    <property type="nucleotide sequence ID" value="NZ_JAVTTP010000001.1"/>
</dbReference>
<dbReference type="EMBL" id="JAVTTP010000001">
    <property type="protein sequence ID" value="MDT7830253.1"/>
    <property type="molecule type" value="Genomic_DNA"/>
</dbReference>
<protein>
    <recommendedName>
        <fullName evidence="4">Sensor of ECF-type sigma factor</fullName>
    </recommendedName>
</protein>
<keyword evidence="3" id="KW-1185">Reference proteome</keyword>
<comment type="caution">
    <text evidence="2">The sequence shown here is derived from an EMBL/GenBank/DDBJ whole genome shotgun (WGS) entry which is preliminary data.</text>
</comment>
<accession>A0ABU3L9J5</accession>
<gene>
    <name evidence="2" type="ORF">RQM65_16410</name>
</gene>
<keyword evidence="1" id="KW-0732">Signal</keyword>